<feature type="compositionally biased region" description="Polar residues" evidence="2">
    <location>
        <begin position="460"/>
        <end position="478"/>
    </location>
</feature>
<dbReference type="PANTHER" id="PTHR44998:SF1">
    <property type="entry name" value="UDP-N-ACETYLGLUCOSAMINE--PEPTIDE N-ACETYLGLUCOSAMINYLTRANSFERASE 110 KDA SUBUNIT"/>
    <property type="match status" value="1"/>
</dbReference>
<feature type="region of interest" description="Disordered" evidence="2">
    <location>
        <begin position="398"/>
        <end position="436"/>
    </location>
</feature>
<dbReference type="GO" id="GO:0006493">
    <property type="term" value="P:protein O-linked glycosylation"/>
    <property type="evidence" value="ECO:0007669"/>
    <property type="project" value="TreeGrafter"/>
</dbReference>
<dbReference type="Gene3D" id="1.25.40.10">
    <property type="entry name" value="Tetratricopeptide repeat domain"/>
    <property type="match status" value="3"/>
</dbReference>
<evidence type="ECO:0000313" key="3">
    <source>
        <dbReference type="EMBL" id="CAH7685890.1"/>
    </source>
</evidence>
<feature type="repeat" description="TPR" evidence="1">
    <location>
        <begin position="1156"/>
        <end position="1189"/>
    </location>
</feature>
<dbReference type="PROSITE" id="PS50293">
    <property type="entry name" value="TPR_REGION"/>
    <property type="match status" value="1"/>
</dbReference>
<name>A0AAV0BGI2_PHAPC</name>
<keyword evidence="1" id="KW-0802">TPR repeat</keyword>
<dbReference type="Pfam" id="PF13181">
    <property type="entry name" value="TPR_8"/>
    <property type="match status" value="2"/>
</dbReference>
<feature type="region of interest" description="Disordered" evidence="2">
    <location>
        <begin position="349"/>
        <end position="368"/>
    </location>
</feature>
<proteinExistence type="predicted"/>
<dbReference type="SMART" id="SM00028">
    <property type="entry name" value="TPR"/>
    <property type="match status" value="4"/>
</dbReference>
<feature type="compositionally biased region" description="Low complexity" evidence="2">
    <location>
        <begin position="46"/>
        <end position="62"/>
    </location>
</feature>
<accession>A0AAV0BGI2</accession>
<dbReference type="InterPro" id="IPR011990">
    <property type="entry name" value="TPR-like_helical_dom_sf"/>
</dbReference>
<sequence length="1441" mass="157090">MSLPAPQPSSSFQRQQHSKHHLADQPSNNLPLSDSSNILVETSVNLPSSPSSAPTTSSSTSSSFFSHGKLSSSLPPSNPSAITHPAIPHILHQLFSPNSAVILAPVTDDCPRAHEYQPTYRSVDEWAIQVAQQAAAVTAIDHQFTSYIASQLKTWALYSQDSQLEHVVKKTKHCAILLAARADAALRKVSSTASSSSRDTTNPPSPFSAPEHISNRLDQGSITNDSHQNSVLSLDHKTPSNGKTNHQALPDHTPYANAYKSQLVTVAAGYYTHLHREAINMLDQSSSTSTSSLLTSDHIISYNNNNSNINNTTSSSSSNSNINSNNNNNNNNSSSSSRTIRNRGIHHHKHSLHPNHHQFDPNCSQVPHSFLGLPEIQSQQQYPPNHPHLPQYFNQQHISDSHQPSVPTNSHSSPYNHHQHLRSSHPSHLLSSQLQHPLTSLSIPNSASLSLPSPSAINGYHTSAPNMTNTNFNGNQKPPSSPYKDLRTRNVQAAAVAALTANVMAATEIASHAGQTLSNLGMTIHADLTTPLPPSGPAAIAATQRTLELAQGLQPNQSLHTSSLEANPALISQAVINTTPLPTSQQQEVILHRNLNGSISGNLRNLSTSPHPLSSSLITLGAHQALPQPNRPSYRNDNHPANSYANQVERMWRMAQEGQCTDQARDQLLSFAHMTYSKKTSDPCLLPLLHTLARLHPNHLPTLLLLSCVYYSQGDYVSALYYNDQILSIDPDYVEAMSNMGTTQRALGRSAEAEELWWRAITIRPTYLDAFDNLIGVLCNSHSASSSNPQVQGQPRFAEALRLCKFVEAALFGPEELQFRPVRLPSIIPVTDAHRVQNLFYAKGNLLTATNRAALAHEEYVKALEVVLGPPMPKSVSVQDSDTEGYSLVDLVLAVTSIGIFMTALNASETGAPTDPAVLRSLSNTGIWDPNFCGVETVLADPLKAARQRRNVVRNRLLRMGGGILPCVLLLPESLDQLVSTVFSASSRALPVFQNYLTPQSSGGQAFPTRNAAFQSPNHTTSHLLLNMARYLQDASSFSSPGGVAASLDGIPPSPSLLLPLYYVAITLHPSPSTCNNLGILISTIPSSLTIYKRNEGRRVLSAQHVAHTYYIQGLQKDDRHPHLYTNLGSLLKDMGQLPQAVMMYDKAVQFNPNFDVALANLANAIKDMGRVQESVQWYKKAVVINPNFPEAVCGLVNALGGVCDWRDRGAVGNEPVVDVNGKLLGPPAPAPDGKLRAGLMGKVSRLVDRQLDEGISYGKGIMRQVAGLEQWLEAIAIIKTGRSDGSTTELRKRWRKKLEPFFGNLGEARSNTSRGAKFNEGGFLIRLIEQCTRQIQRRMYRDAYGTNLTSTSCTPKVNVSTERKGGTTSSYQRLTLPMALPAPPVPTVLPFHTFTYPLTARECRLISHRNALKISLTTLNQPWITQCSLPTSPATLSHRS</sequence>
<dbReference type="SUPFAM" id="SSF48452">
    <property type="entry name" value="TPR-like"/>
    <property type="match status" value="1"/>
</dbReference>
<dbReference type="GO" id="GO:0016757">
    <property type="term" value="F:glycosyltransferase activity"/>
    <property type="evidence" value="ECO:0007669"/>
    <property type="project" value="TreeGrafter"/>
</dbReference>
<feature type="repeat" description="TPR" evidence="1">
    <location>
        <begin position="700"/>
        <end position="733"/>
    </location>
</feature>
<feature type="compositionally biased region" description="Low complexity" evidence="2">
    <location>
        <begin position="426"/>
        <end position="436"/>
    </location>
</feature>
<feature type="region of interest" description="Disordered" evidence="2">
    <location>
        <begin position="460"/>
        <end position="485"/>
    </location>
</feature>
<dbReference type="PROSITE" id="PS50005">
    <property type="entry name" value="TPR"/>
    <property type="match status" value="3"/>
</dbReference>
<reference evidence="3" key="1">
    <citation type="submission" date="2022-06" db="EMBL/GenBank/DDBJ databases">
        <authorList>
            <consortium name="SYNGENTA / RWTH Aachen University"/>
        </authorList>
    </citation>
    <scope>NUCLEOTIDE SEQUENCE</scope>
</reference>
<evidence type="ECO:0000256" key="2">
    <source>
        <dbReference type="SAM" id="MobiDB-lite"/>
    </source>
</evidence>
<protein>
    <submittedName>
        <fullName evidence="3">Expressed protein</fullName>
    </submittedName>
</protein>
<feature type="region of interest" description="Disordered" evidence="2">
    <location>
        <begin position="310"/>
        <end position="339"/>
    </location>
</feature>
<gene>
    <name evidence="3" type="ORF">PPACK8108_LOCUS20485</name>
</gene>
<organism evidence="3 4">
    <name type="scientific">Phakopsora pachyrhizi</name>
    <name type="common">Asian soybean rust disease fungus</name>
    <dbReference type="NCBI Taxonomy" id="170000"/>
    <lineage>
        <taxon>Eukaryota</taxon>
        <taxon>Fungi</taxon>
        <taxon>Dikarya</taxon>
        <taxon>Basidiomycota</taxon>
        <taxon>Pucciniomycotina</taxon>
        <taxon>Pucciniomycetes</taxon>
        <taxon>Pucciniales</taxon>
        <taxon>Phakopsoraceae</taxon>
        <taxon>Phakopsora</taxon>
    </lineage>
</organism>
<dbReference type="PANTHER" id="PTHR44998">
    <property type="match status" value="1"/>
</dbReference>
<keyword evidence="4" id="KW-1185">Reference proteome</keyword>
<feature type="region of interest" description="Disordered" evidence="2">
    <location>
        <begin position="189"/>
        <end position="253"/>
    </location>
</feature>
<dbReference type="Proteomes" id="UP001153365">
    <property type="component" value="Unassembled WGS sequence"/>
</dbReference>
<dbReference type="InterPro" id="IPR019734">
    <property type="entry name" value="TPR_rpt"/>
</dbReference>
<dbReference type="EMBL" id="CALTRL010005757">
    <property type="protein sequence ID" value="CAH7685890.1"/>
    <property type="molecule type" value="Genomic_DNA"/>
</dbReference>
<feature type="region of interest" description="Disordered" evidence="2">
    <location>
        <begin position="1"/>
        <end position="62"/>
    </location>
</feature>
<feature type="compositionally biased region" description="Polar residues" evidence="2">
    <location>
        <begin position="216"/>
        <end position="232"/>
    </location>
</feature>
<feature type="compositionally biased region" description="Polar residues" evidence="2">
    <location>
        <begin position="398"/>
        <end position="416"/>
    </location>
</feature>
<feature type="repeat" description="TPR" evidence="1">
    <location>
        <begin position="1122"/>
        <end position="1155"/>
    </location>
</feature>
<evidence type="ECO:0000256" key="1">
    <source>
        <dbReference type="PROSITE-ProRule" id="PRU00339"/>
    </source>
</evidence>
<feature type="compositionally biased region" description="Low complexity" evidence="2">
    <location>
        <begin position="26"/>
        <end position="37"/>
    </location>
</feature>
<comment type="caution">
    <text evidence="3">The sequence shown here is derived from an EMBL/GenBank/DDBJ whole genome shotgun (WGS) entry which is preliminary data.</text>
</comment>
<evidence type="ECO:0000313" key="4">
    <source>
        <dbReference type="Proteomes" id="UP001153365"/>
    </source>
</evidence>